<evidence type="ECO:0000259" key="4">
    <source>
        <dbReference type="Pfam" id="PF02384"/>
    </source>
</evidence>
<dbReference type="OrthoDB" id="9791556at2"/>
<dbReference type="InterPro" id="IPR054520">
    <property type="entry name" value="M_Eco57I_C"/>
</dbReference>
<dbReference type="InterPro" id="IPR050953">
    <property type="entry name" value="N4_N6_ade-DNA_methylase"/>
</dbReference>
<keyword evidence="7" id="KW-1185">Reference proteome</keyword>
<dbReference type="SUPFAM" id="SSF53335">
    <property type="entry name" value="S-adenosyl-L-methionine-dependent methyltransferases"/>
    <property type="match status" value="1"/>
</dbReference>
<dbReference type="GO" id="GO:0032259">
    <property type="term" value="P:methylation"/>
    <property type="evidence" value="ECO:0007669"/>
    <property type="project" value="UniProtKB-KW"/>
</dbReference>
<evidence type="ECO:0000256" key="2">
    <source>
        <dbReference type="ARBA" id="ARBA00022679"/>
    </source>
</evidence>
<dbReference type="EMBL" id="AVBG01000026">
    <property type="protein sequence ID" value="KGP89662.1"/>
    <property type="molecule type" value="Genomic_DNA"/>
</dbReference>
<feature type="domain" description="DNA methylase adenine-specific" evidence="4">
    <location>
        <begin position="11"/>
        <end position="252"/>
    </location>
</feature>
<dbReference type="PRINTS" id="PR00507">
    <property type="entry name" value="N12N6MTFRASE"/>
</dbReference>
<sequence length="662" mass="76547">MKTQVNNLFYKKRLGQYFSGDKLANLLAAFTLRNKENLDLIDPMCGVGDMLLAGMDRKAKVTGIELDEHVYKLCQTNTDYKYNQLINGNSFSLDTIKDLSHKSFDVVMTNPPYVRYQYINQLEDFNGINDKAIRNSLLDIVDYMQDLQTDEKDLFKTVIKNYSGLSDLAVPSWILCAMLTKKEGKLALVVPESWLNRDYSNIIQYLLYKLFDIEYVIEDTDRKWFEDAQVKTNLVIAKRTYIKDDILQYFKDKYYTHVQLSSQASRNNSLVGGLYPKDWAPEEKFVKDIDNGLFSGRDEVHINKVNLSKKLNNLISEVKEKKWFIELENHLSKVDFSSYLPIEQQQMLHDVNLSFKSLFDFNVNIGQGLRTGYNKFFYVDFIQSDDKYSVIQIDNGNYKQNITVSNHVIRTVIRKQAELPVGNKLNEQMLTGRVLLLQNSLKREDYYRLKELGSHRGMMDEGLNEYINSLEKTNIGTEEAPKFIYELSAVKPNIKKMKQDDPDTENYWYMLPELANRHLPDILVPRVNSRSPKFVMNTDSKVVVDANFSTINCEDSPLDKYFLIAFLNCQWTQLSLELIGNVMGGGALKVEATHLKKLPIPILSDEQIASISDIGHELSKNNLSSDIANDKVLEIVFKEHALTIQKQISTLLHRYQNNRKKK</sequence>
<dbReference type="GO" id="GO:0008170">
    <property type="term" value="F:N-methyltransferase activity"/>
    <property type="evidence" value="ECO:0007669"/>
    <property type="project" value="InterPro"/>
</dbReference>
<evidence type="ECO:0000313" key="7">
    <source>
        <dbReference type="Proteomes" id="UP000030153"/>
    </source>
</evidence>
<dbReference type="RefSeq" id="WP_036787857.1">
    <property type="nucleotide sequence ID" value="NZ_AVBG01000026.1"/>
</dbReference>
<dbReference type="Pfam" id="PF02384">
    <property type="entry name" value="N6_Mtase"/>
    <property type="match status" value="1"/>
</dbReference>
<dbReference type="PANTHER" id="PTHR33841">
    <property type="entry name" value="DNA METHYLTRANSFERASE YEEA-RELATED"/>
    <property type="match status" value="1"/>
</dbReference>
<dbReference type="InterPro" id="IPR029063">
    <property type="entry name" value="SAM-dependent_MTases_sf"/>
</dbReference>
<dbReference type="InterPro" id="IPR003356">
    <property type="entry name" value="DNA_methylase_A-5"/>
</dbReference>
<dbReference type="GO" id="GO:0003677">
    <property type="term" value="F:DNA binding"/>
    <property type="evidence" value="ECO:0007669"/>
    <property type="project" value="InterPro"/>
</dbReference>
<protein>
    <submittedName>
        <fullName evidence="6">Uncharacterized protein</fullName>
    </submittedName>
</protein>
<name>A0A0A2UMZ1_9BACI</name>
<evidence type="ECO:0000256" key="3">
    <source>
        <dbReference type="ARBA" id="ARBA00022691"/>
    </source>
</evidence>
<dbReference type="eggNOG" id="COG0827">
    <property type="taxonomic scope" value="Bacteria"/>
</dbReference>
<organism evidence="6 7">
    <name type="scientific">Pontibacillus chungwhensis BH030062</name>
    <dbReference type="NCBI Taxonomy" id="1385513"/>
    <lineage>
        <taxon>Bacteria</taxon>
        <taxon>Bacillati</taxon>
        <taxon>Bacillota</taxon>
        <taxon>Bacilli</taxon>
        <taxon>Bacillales</taxon>
        <taxon>Bacillaceae</taxon>
        <taxon>Pontibacillus</taxon>
    </lineage>
</organism>
<dbReference type="CDD" id="cd02440">
    <property type="entry name" value="AdoMet_MTases"/>
    <property type="match status" value="1"/>
</dbReference>
<keyword evidence="2" id="KW-0808">Transferase</keyword>
<gene>
    <name evidence="6" type="ORF">N780_10210</name>
</gene>
<keyword evidence="3" id="KW-0949">S-adenosyl-L-methionine</keyword>
<keyword evidence="1" id="KW-0489">Methyltransferase</keyword>
<evidence type="ECO:0000259" key="5">
    <source>
        <dbReference type="Pfam" id="PF22837"/>
    </source>
</evidence>
<dbReference type="Gene3D" id="3.40.50.150">
    <property type="entry name" value="Vaccinia Virus protein VP39"/>
    <property type="match status" value="1"/>
</dbReference>
<dbReference type="AlphaFoldDB" id="A0A0A2UMZ1"/>
<dbReference type="Pfam" id="PF22837">
    <property type="entry name" value="M_Eco57I_C"/>
    <property type="match status" value="1"/>
</dbReference>
<proteinExistence type="predicted"/>
<evidence type="ECO:0000313" key="6">
    <source>
        <dbReference type="EMBL" id="KGP89662.1"/>
    </source>
</evidence>
<feature type="domain" description="Type II methyltransferase M.Eco57I C-terminal" evidence="5">
    <location>
        <begin position="507"/>
        <end position="624"/>
    </location>
</feature>
<accession>A0A0A2UMZ1</accession>
<dbReference type="PANTHER" id="PTHR33841:SF5">
    <property type="entry name" value="DNA METHYLASE (MODIFICATION METHYLASE) (METHYLTRANSFERASE)-RELATED"/>
    <property type="match status" value="1"/>
</dbReference>
<reference evidence="6 7" key="1">
    <citation type="submission" date="2013-08" db="EMBL/GenBank/DDBJ databases">
        <title>Genome of Pontibacillus chungwhensis.</title>
        <authorList>
            <person name="Wang Q."/>
            <person name="Wang G."/>
        </authorList>
    </citation>
    <scope>NUCLEOTIDE SEQUENCE [LARGE SCALE GENOMIC DNA]</scope>
    <source>
        <strain evidence="6 7">BH030062</strain>
    </source>
</reference>
<comment type="caution">
    <text evidence="6">The sequence shown here is derived from an EMBL/GenBank/DDBJ whole genome shotgun (WGS) entry which is preliminary data.</text>
</comment>
<dbReference type="Proteomes" id="UP000030153">
    <property type="component" value="Unassembled WGS sequence"/>
</dbReference>
<evidence type="ECO:0000256" key="1">
    <source>
        <dbReference type="ARBA" id="ARBA00022603"/>
    </source>
</evidence>
<dbReference type="STRING" id="1385513.N780_10210"/>